<evidence type="ECO:0000313" key="3">
    <source>
        <dbReference type="EMBL" id="EPC00438.1"/>
    </source>
</evidence>
<dbReference type="EMBL" id="ASTJ01000041">
    <property type="protein sequence ID" value="EPC00438.1"/>
    <property type="molecule type" value="Genomic_DNA"/>
</dbReference>
<protein>
    <recommendedName>
        <fullName evidence="5">C4-dicarboxylate ABC transporter substrate-binding protein</fullName>
    </recommendedName>
</protein>
<evidence type="ECO:0000256" key="1">
    <source>
        <dbReference type="ARBA" id="ARBA00022729"/>
    </source>
</evidence>
<keyword evidence="4" id="KW-1185">Reference proteome</keyword>
<dbReference type="STRING" id="1121939.L861_14285"/>
<evidence type="ECO:0008006" key="5">
    <source>
        <dbReference type="Google" id="ProtNLM"/>
    </source>
</evidence>
<dbReference type="eggNOG" id="COG1638">
    <property type="taxonomic scope" value="Bacteria"/>
</dbReference>
<keyword evidence="1 2" id="KW-0732">Signal</keyword>
<dbReference type="AlphaFoldDB" id="S2KJC2"/>
<dbReference type="InterPro" id="IPR018389">
    <property type="entry name" value="DctP_fam"/>
</dbReference>
<gene>
    <name evidence="3" type="ORF">L861_14285</name>
</gene>
<dbReference type="PANTHER" id="PTHR33376:SF5">
    <property type="entry name" value="EXTRACYTOPLASMIC SOLUTE RECEPTOR PROTEIN"/>
    <property type="match status" value="1"/>
</dbReference>
<feature type="signal peptide" evidence="2">
    <location>
        <begin position="1"/>
        <end position="27"/>
    </location>
</feature>
<evidence type="ECO:0000256" key="2">
    <source>
        <dbReference type="SAM" id="SignalP"/>
    </source>
</evidence>
<dbReference type="PANTHER" id="PTHR33376">
    <property type="match status" value="1"/>
</dbReference>
<dbReference type="NCBIfam" id="NF037995">
    <property type="entry name" value="TRAP_S1"/>
    <property type="match status" value="1"/>
</dbReference>
<dbReference type="CDD" id="cd13683">
    <property type="entry name" value="PBP2_TRAP_DctP6_7"/>
    <property type="match status" value="1"/>
</dbReference>
<feature type="chain" id="PRO_5004498308" description="C4-dicarboxylate ABC transporter substrate-binding protein" evidence="2">
    <location>
        <begin position="28"/>
        <end position="343"/>
    </location>
</feature>
<dbReference type="PATRIC" id="fig|1121939.11.peg.4198"/>
<reference evidence="3 4" key="1">
    <citation type="journal article" date="2013" name="Genome Announc.">
        <title>Draft genome sequence of the moderately halophilic gammaproteobacterium Halomonas anticariensis FP35.</title>
        <authorList>
            <person name="Tahrioui A."/>
            <person name="Quesada E."/>
            <person name="Llamas I."/>
        </authorList>
    </citation>
    <scope>NUCLEOTIDE SEQUENCE [LARGE SCALE GENOMIC DNA]</scope>
    <source>
        <strain evidence="4">DSM 16096 / CECT 5854 / LMG 22089 / FP35</strain>
    </source>
</reference>
<dbReference type="RefSeq" id="WP_016418705.1">
    <property type="nucleotide sequence ID" value="NZ_AUAB01000011.1"/>
</dbReference>
<dbReference type="Proteomes" id="UP000014463">
    <property type="component" value="Unassembled WGS sequence"/>
</dbReference>
<proteinExistence type="predicted"/>
<name>S2KJC2_LITA3</name>
<evidence type="ECO:0000313" key="4">
    <source>
        <dbReference type="Proteomes" id="UP000014463"/>
    </source>
</evidence>
<dbReference type="GO" id="GO:0055085">
    <property type="term" value="P:transmembrane transport"/>
    <property type="evidence" value="ECO:0007669"/>
    <property type="project" value="InterPro"/>
</dbReference>
<dbReference type="Gene3D" id="3.40.190.170">
    <property type="entry name" value="Bacterial extracellular solute-binding protein, family 7"/>
    <property type="match status" value="1"/>
</dbReference>
<dbReference type="Pfam" id="PF03480">
    <property type="entry name" value="DctP"/>
    <property type="match status" value="1"/>
</dbReference>
<sequence length="343" mass="38029">MKVMFSKALIVCSSSLALSVLTATAYSADKVLKFHSGYAESRPEAGFVNEFAELVSKMSDGALQIDVYHAGSLGLKEPDMLRILQQGAVDMALLYGEYYSRDAPELSAVYAQGAIKEAEEHLEVLPTIRDIYAQEYADWGIKTIGGVVSPVFDVGVHCKQPASSIEDLKERKVRVWSAHLVDTFTRLGVSAQVIPQNDMYMALQTGVVDCAYYLSTVAETVSLNEVTDFESYIHPWAAAPAMFGVSMKTWETLSEEQQQTLQEAGQEIWEKTRALAVDPQREAKARENRESLGITMLEPFSDSDVEQFQSAAFQAWETIAKRAGEDGLSIFNEVTHKIQENNQ</sequence>
<comment type="caution">
    <text evidence="3">The sequence shown here is derived from an EMBL/GenBank/DDBJ whole genome shotgun (WGS) entry which is preliminary data.</text>
</comment>
<dbReference type="InterPro" id="IPR038404">
    <property type="entry name" value="TRAP_DctP_sf"/>
</dbReference>
<organism evidence="3 4">
    <name type="scientific">Litchfieldella anticariensis (strain DSM 16096 / CECT 5854 / CIP 108499 / LMG 22089 / FP35)</name>
    <name type="common">Halomonas anticariensis</name>
    <dbReference type="NCBI Taxonomy" id="1121939"/>
    <lineage>
        <taxon>Bacteria</taxon>
        <taxon>Pseudomonadati</taxon>
        <taxon>Pseudomonadota</taxon>
        <taxon>Gammaproteobacteria</taxon>
        <taxon>Oceanospirillales</taxon>
        <taxon>Halomonadaceae</taxon>
        <taxon>Litchfieldella</taxon>
    </lineage>
</organism>
<accession>S2KJC2</accession>